<evidence type="ECO:0000256" key="5">
    <source>
        <dbReference type="ARBA" id="ARBA00023136"/>
    </source>
</evidence>
<comment type="subcellular location">
    <subcellularLocation>
        <location evidence="1">Membrane</location>
        <topology evidence="1">Multi-pass membrane protein</topology>
    </subcellularLocation>
</comment>
<sequence>MPYPYTAPAKTALPKLAFPVLASVQAVLIFTITLIAAPLPPIDEEFGLATADLVLLQVACGLPYSGLLLLGGALSDRFGGSSLFRMGLWGFGFSSLGAALSSSFEMLVTMRALQGVAAAMVAPAAVAHVAGLYPDAEKFDGAMARWGGISVLGAAAGTVLSGVLTTWISWRWMFAAPCLKVFVALSLRSSLLPVVRGRMQAGRLDFLGALLALTALMSRGFALSMGNEHGWTSPRVCSGCRAGKLREGSPVAPRISAERESHATGRSSATMTAHGDLERALFHKCRGGFIL</sequence>
<evidence type="ECO:0000313" key="10">
    <source>
        <dbReference type="Proteomes" id="UP000064912"/>
    </source>
</evidence>
<dbReference type="Pfam" id="PF07690">
    <property type="entry name" value="MFS_1"/>
    <property type="match status" value="1"/>
</dbReference>
<name>A0A0D6B2Y8_RHOSU</name>
<dbReference type="AlphaFoldDB" id="A0A0D6B2Y8"/>
<dbReference type="InterPro" id="IPR011701">
    <property type="entry name" value="MFS"/>
</dbReference>
<proteinExistence type="predicted"/>
<reference evidence="9 10" key="1">
    <citation type="submission" date="2015-02" db="EMBL/GenBank/DDBJ databases">
        <title>Genome sequene of Rhodovulum sulfidophilum DSM 2351.</title>
        <authorList>
            <person name="Nagao N."/>
        </authorList>
    </citation>
    <scope>NUCLEOTIDE SEQUENCE [LARGE SCALE GENOMIC DNA]</scope>
    <source>
        <strain evidence="9 10">DSM 2351</strain>
    </source>
</reference>
<dbReference type="SUPFAM" id="SSF103473">
    <property type="entry name" value="MFS general substrate transporter"/>
    <property type="match status" value="1"/>
</dbReference>
<dbReference type="EMBL" id="AP014800">
    <property type="protein sequence ID" value="BAQ69533.1"/>
    <property type="molecule type" value="Genomic_DNA"/>
</dbReference>
<keyword evidence="5 7" id="KW-0472">Membrane</keyword>
<feature type="transmembrane region" description="Helical" evidence="7">
    <location>
        <begin position="206"/>
        <end position="225"/>
    </location>
</feature>
<feature type="region of interest" description="Disordered" evidence="6">
    <location>
        <begin position="249"/>
        <end position="269"/>
    </location>
</feature>
<dbReference type="Gene3D" id="1.20.1720.10">
    <property type="entry name" value="Multidrug resistance protein D"/>
    <property type="match status" value="1"/>
</dbReference>
<feature type="transmembrane region" description="Helical" evidence="7">
    <location>
        <begin position="116"/>
        <end position="134"/>
    </location>
</feature>
<dbReference type="PANTHER" id="PTHR42718:SF9">
    <property type="entry name" value="MAJOR FACILITATOR SUPERFAMILY MULTIDRUG TRANSPORTER MFSC"/>
    <property type="match status" value="1"/>
</dbReference>
<keyword evidence="4 7" id="KW-1133">Transmembrane helix</keyword>
<gene>
    <name evidence="9" type="ORF">NHU_02382</name>
</gene>
<feature type="transmembrane region" description="Helical" evidence="7">
    <location>
        <begin position="174"/>
        <end position="194"/>
    </location>
</feature>
<feature type="transmembrane region" description="Helical" evidence="7">
    <location>
        <begin position="54"/>
        <end position="74"/>
    </location>
</feature>
<evidence type="ECO:0000256" key="2">
    <source>
        <dbReference type="ARBA" id="ARBA00022448"/>
    </source>
</evidence>
<dbReference type="GO" id="GO:0016020">
    <property type="term" value="C:membrane"/>
    <property type="evidence" value="ECO:0007669"/>
    <property type="project" value="UniProtKB-SubCell"/>
</dbReference>
<evidence type="ECO:0000256" key="3">
    <source>
        <dbReference type="ARBA" id="ARBA00022692"/>
    </source>
</evidence>
<feature type="transmembrane region" description="Helical" evidence="7">
    <location>
        <begin position="86"/>
        <end position="104"/>
    </location>
</feature>
<dbReference type="PANTHER" id="PTHR42718">
    <property type="entry name" value="MAJOR FACILITATOR SUPERFAMILY MULTIDRUG TRANSPORTER MFSC"/>
    <property type="match status" value="1"/>
</dbReference>
<dbReference type="PATRIC" id="fig|35806.4.peg.2454"/>
<evidence type="ECO:0000313" key="9">
    <source>
        <dbReference type="EMBL" id="BAQ69533.1"/>
    </source>
</evidence>
<dbReference type="KEGG" id="rsu:NHU_02382"/>
<feature type="transmembrane region" description="Helical" evidence="7">
    <location>
        <begin position="20"/>
        <end position="42"/>
    </location>
</feature>
<accession>A0A0D6B2Y8</accession>
<protein>
    <submittedName>
        <fullName evidence="9">Transporter, major facilitator family</fullName>
    </submittedName>
</protein>
<dbReference type="GO" id="GO:0022857">
    <property type="term" value="F:transmembrane transporter activity"/>
    <property type="evidence" value="ECO:0007669"/>
    <property type="project" value="InterPro"/>
</dbReference>
<keyword evidence="3 7" id="KW-0812">Transmembrane</keyword>
<dbReference type="InterPro" id="IPR020846">
    <property type="entry name" value="MFS_dom"/>
</dbReference>
<keyword evidence="2" id="KW-0813">Transport</keyword>
<dbReference type="InterPro" id="IPR036259">
    <property type="entry name" value="MFS_trans_sf"/>
</dbReference>
<evidence type="ECO:0000256" key="1">
    <source>
        <dbReference type="ARBA" id="ARBA00004141"/>
    </source>
</evidence>
<dbReference type="PROSITE" id="PS50850">
    <property type="entry name" value="MFS"/>
    <property type="match status" value="1"/>
</dbReference>
<evidence type="ECO:0000256" key="7">
    <source>
        <dbReference type="SAM" id="Phobius"/>
    </source>
</evidence>
<feature type="transmembrane region" description="Helical" evidence="7">
    <location>
        <begin position="146"/>
        <end position="168"/>
    </location>
</feature>
<organism evidence="9 10">
    <name type="scientific">Rhodovulum sulfidophilum</name>
    <name type="common">Rhodobacter sulfidophilus</name>
    <dbReference type="NCBI Taxonomy" id="35806"/>
    <lineage>
        <taxon>Bacteria</taxon>
        <taxon>Pseudomonadati</taxon>
        <taxon>Pseudomonadota</taxon>
        <taxon>Alphaproteobacteria</taxon>
        <taxon>Rhodobacterales</taxon>
        <taxon>Paracoccaceae</taxon>
        <taxon>Rhodovulum</taxon>
    </lineage>
</organism>
<feature type="domain" description="Major facilitator superfamily (MFS) profile" evidence="8">
    <location>
        <begin position="17"/>
        <end position="291"/>
    </location>
</feature>
<dbReference type="Proteomes" id="UP000064912">
    <property type="component" value="Chromosome"/>
</dbReference>
<evidence type="ECO:0000259" key="8">
    <source>
        <dbReference type="PROSITE" id="PS50850"/>
    </source>
</evidence>
<evidence type="ECO:0000256" key="6">
    <source>
        <dbReference type="SAM" id="MobiDB-lite"/>
    </source>
</evidence>
<evidence type="ECO:0000256" key="4">
    <source>
        <dbReference type="ARBA" id="ARBA00022989"/>
    </source>
</evidence>